<dbReference type="SUPFAM" id="SSF52058">
    <property type="entry name" value="L domain-like"/>
    <property type="match status" value="1"/>
</dbReference>
<dbReference type="PANTHER" id="PTHR33463:SF220">
    <property type="entry name" value="NB-ARC DOMAIN-CONTAINING PROTEIN"/>
    <property type="match status" value="1"/>
</dbReference>
<keyword evidence="8" id="KW-1185">Reference proteome</keyword>
<dbReference type="Gene3D" id="3.40.50.300">
    <property type="entry name" value="P-loop containing nucleotide triphosphate hydrolases"/>
    <property type="match status" value="1"/>
</dbReference>
<dbReference type="GO" id="GO:0006952">
    <property type="term" value="P:defense response"/>
    <property type="evidence" value="ECO:0007669"/>
    <property type="project" value="UniProtKB-KW"/>
</dbReference>
<evidence type="ECO:0000313" key="7">
    <source>
        <dbReference type="EMBL" id="KJB68173.1"/>
    </source>
</evidence>
<organism evidence="7 8">
    <name type="scientific">Gossypium raimondii</name>
    <name type="common">Peruvian cotton</name>
    <name type="synonym">Gossypium klotzschianum subsp. raimondii</name>
    <dbReference type="NCBI Taxonomy" id="29730"/>
    <lineage>
        <taxon>Eukaryota</taxon>
        <taxon>Viridiplantae</taxon>
        <taxon>Streptophyta</taxon>
        <taxon>Embryophyta</taxon>
        <taxon>Tracheophyta</taxon>
        <taxon>Spermatophyta</taxon>
        <taxon>Magnoliopsida</taxon>
        <taxon>eudicotyledons</taxon>
        <taxon>Gunneridae</taxon>
        <taxon>Pentapetalae</taxon>
        <taxon>rosids</taxon>
        <taxon>malvids</taxon>
        <taxon>Malvales</taxon>
        <taxon>Malvaceae</taxon>
        <taxon>Malvoideae</taxon>
        <taxon>Gossypium</taxon>
    </lineage>
</organism>
<accession>A0A0D2SXP8</accession>
<dbReference type="STRING" id="29730.A0A0D2SXP8"/>
<evidence type="ECO:0000259" key="6">
    <source>
        <dbReference type="Pfam" id="PF23247"/>
    </source>
</evidence>
<evidence type="ECO:0000256" key="3">
    <source>
        <dbReference type="ARBA" id="ARBA00022821"/>
    </source>
</evidence>
<dbReference type="FunFam" id="1.10.8.430:FF:000003">
    <property type="entry name" value="Probable disease resistance protein At5g66910"/>
    <property type="match status" value="1"/>
</dbReference>
<dbReference type="SUPFAM" id="SSF52540">
    <property type="entry name" value="P-loop containing nucleoside triphosphate hydrolases"/>
    <property type="match status" value="1"/>
</dbReference>
<dbReference type="Pfam" id="PF00931">
    <property type="entry name" value="NB-ARC"/>
    <property type="match status" value="1"/>
</dbReference>
<evidence type="ECO:0000256" key="4">
    <source>
        <dbReference type="ARBA" id="ARBA00022840"/>
    </source>
</evidence>
<evidence type="ECO:0000256" key="2">
    <source>
        <dbReference type="ARBA" id="ARBA00022741"/>
    </source>
</evidence>
<feature type="domain" description="Disease resistance protein At4g27190-like leucine-rich repeats" evidence="6">
    <location>
        <begin position="647"/>
        <end position="759"/>
    </location>
</feature>
<dbReference type="InterPro" id="IPR027417">
    <property type="entry name" value="P-loop_NTPase"/>
</dbReference>
<dbReference type="InterPro" id="IPR057135">
    <property type="entry name" value="At4g27190-like_LRR"/>
</dbReference>
<dbReference type="AlphaFoldDB" id="A0A0D2SXP8"/>
<dbReference type="InterPro" id="IPR032675">
    <property type="entry name" value="LRR_dom_sf"/>
</dbReference>
<sequence length="803" mass="91697">MGNCCSVQCSFENFLLRGWDFIVGHANYVCRFQHTLPTISAALQELSAQRNDLLRQVDLAEQRLLKPFEQVQLWLSKAETMITEAEKLIADDPQQLNNLCLGGCASKMAKMLQEISDHKSKGAFGKVAENQPAASVVVMPVEQPVALESTIQKVWSCIEDEDVGIIGLYGLGGALVSKDYDVGKIQDRIGGNLGFSDDSWKNKSVEEKAVDIYGVLLNKKFVVLLDDLWKRVDLKQVGIPQPSQTKGSKLIFTTRSLGAWELFQDKVGDAALNSHPDIPNLAKQVAERCGGLPLALITIGHAMACKTTLEDWKYAIEMLKRFALPKLENEVFPLLKFSYDNLPDATMKCCLLYCYLHPEDYCIPKKRDYCIPKKRLVEYWFCEGLLNKFDRISEAQMQGGDIISSFLNACLLERDGEDCVKVLDVICDMGLWITREFEATEYNFFVKAGAQLFEEPDAKEWESAKRMSVMKNKIKVLKETPKCPNLRILFLSENEFQVISDECFDLSFTGIEELPIELKSWTKLKMLDLSCMDNLRKIPQHLICSFSKLQIFRMWFRMYLIDYPNEDNELKGLQHLNILRISIHNMVCLERFLSFNLFRCCTEALELSDFRESNVFNVLCLENLERLKKLQFCDCEIMEEIKMEKLHTLVSKETSCFHTLSEVIIMGCKKLKDVTWLMLAPNLRTLWITGCAKMEEILSEGKLSEVAGVIGIPYSKPFLKLETLHLFDLAKLKSMYWDALPFPCLKLLHLHGCRELKKLPLNSDSAKGNRLSIEGSKDWWAAIEWENEATRNAFLPSFKSVCA</sequence>
<protein>
    <recommendedName>
        <fullName evidence="9">NB-ARC domain-containing protein</fullName>
    </recommendedName>
</protein>
<keyword evidence="4" id="KW-0067">ATP-binding</keyword>
<keyword evidence="3" id="KW-0611">Plant defense</keyword>
<dbReference type="InterPro" id="IPR042197">
    <property type="entry name" value="Apaf_helical"/>
</dbReference>
<dbReference type="GO" id="GO:0043531">
    <property type="term" value="F:ADP binding"/>
    <property type="evidence" value="ECO:0007669"/>
    <property type="project" value="InterPro"/>
</dbReference>
<dbReference type="GO" id="GO:0005524">
    <property type="term" value="F:ATP binding"/>
    <property type="evidence" value="ECO:0007669"/>
    <property type="project" value="UniProtKB-KW"/>
</dbReference>
<gene>
    <name evidence="7" type="ORF">B456_010G229900</name>
</gene>
<dbReference type="OMA" id="QVISDEC"/>
<evidence type="ECO:0000256" key="1">
    <source>
        <dbReference type="ARBA" id="ARBA00008894"/>
    </source>
</evidence>
<dbReference type="Gene3D" id="3.80.10.10">
    <property type="entry name" value="Ribonuclease Inhibitor"/>
    <property type="match status" value="2"/>
</dbReference>
<dbReference type="PRINTS" id="PR00364">
    <property type="entry name" value="DISEASERSIST"/>
</dbReference>
<feature type="domain" description="NB-ARC" evidence="5">
    <location>
        <begin position="176"/>
        <end position="257"/>
    </location>
</feature>
<dbReference type="EMBL" id="CM001749">
    <property type="protein sequence ID" value="KJB68173.1"/>
    <property type="molecule type" value="Genomic_DNA"/>
</dbReference>
<dbReference type="Pfam" id="PF23247">
    <property type="entry name" value="LRR_RPS2"/>
    <property type="match status" value="1"/>
</dbReference>
<dbReference type="InterPro" id="IPR050905">
    <property type="entry name" value="Plant_NBS-LRR"/>
</dbReference>
<reference evidence="7 8" key="1">
    <citation type="journal article" date="2012" name="Nature">
        <title>Repeated polyploidization of Gossypium genomes and the evolution of spinnable cotton fibres.</title>
        <authorList>
            <person name="Paterson A.H."/>
            <person name="Wendel J.F."/>
            <person name="Gundlach H."/>
            <person name="Guo H."/>
            <person name="Jenkins J."/>
            <person name="Jin D."/>
            <person name="Llewellyn D."/>
            <person name="Showmaker K.C."/>
            <person name="Shu S."/>
            <person name="Udall J."/>
            <person name="Yoo M.J."/>
            <person name="Byers R."/>
            <person name="Chen W."/>
            <person name="Doron-Faigenboim A."/>
            <person name="Duke M.V."/>
            <person name="Gong L."/>
            <person name="Grimwood J."/>
            <person name="Grover C."/>
            <person name="Grupp K."/>
            <person name="Hu G."/>
            <person name="Lee T.H."/>
            <person name="Li J."/>
            <person name="Lin L."/>
            <person name="Liu T."/>
            <person name="Marler B.S."/>
            <person name="Page J.T."/>
            <person name="Roberts A.W."/>
            <person name="Romanel E."/>
            <person name="Sanders W.S."/>
            <person name="Szadkowski E."/>
            <person name="Tan X."/>
            <person name="Tang H."/>
            <person name="Xu C."/>
            <person name="Wang J."/>
            <person name="Wang Z."/>
            <person name="Zhang D."/>
            <person name="Zhang L."/>
            <person name="Ashrafi H."/>
            <person name="Bedon F."/>
            <person name="Bowers J.E."/>
            <person name="Brubaker C.L."/>
            <person name="Chee P.W."/>
            <person name="Das S."/>
            <person name="Gingle A.R."/>
            <person name="Haigler C.H."/>
            <person name="Harker D."/>
            <person name="Hoffmann L.V."/>
            <person name="Hovav R."/>
            <person name="Jones D.C."/>
            <person name="Lemke C."/>
            <person name="Mansoor S."/>
            <person name="ur Rahman M."/>
            <person name="Rainville L.N."/>
            <person name="Rambani A."/>
            <person name="Reddy U.K."/>
            <person name="Rong J.K."/>
            <person name="Saranga Y."/>
            <person name="Scheffler B.E."/>
            <person name="Scheffler J.A."/>
            <person name="Stelly D.M."/>
            <person name="Triplett B.A."/>
            <person name="Van Deynze A."/>
            <person name="Vaslin M.F."/>
            <person name="Waghmare V.N."/>
            <person name="Walford S.A."/>
            <person name="Wright R.J."/>
            <person name="Zaki E.A."/>
            <person name="Zhang T."/>
            <person name="Dennis E.S."/>
            <person name="Mayer K.F."/>
            <person name="Peterson D.G."/>
            <person name="Rokhsar D.S."/>
            <person name="Wang X."/>
            <person name="Schmutz J."/>
        </authorList>
    </citation>
    <scope>NUCLEOTIDE SEQUENCE [LARGE SCALE GENOMIC DNA]</scope>
</reference>
<comment type="similarity">
    <text evidence="1">Belongs to the disease resistance NB-LRR family.</text>
</comment>
<dbReference type="InterPro" id="IPR002182">
    <property type="entry name" value="NB-ARC"/>
</dbReference>
<evidence type="ECO:0000259" key="5">
    <source>
        <dbReference type="Pfam" id="PF00931"/>
    </source>
</evidence>
<dbReference type="PANTHER" id="PTHR33463">
    <property type="entry name" value="NB-ARC DOMAIN-CONTAINING PROTEIN-RELATED"/>
    <property type="match status" value="1"/>
</dbReference>
<evidence type="ECO:0000313" key="8">
    <source>
        <dbReference type="Proteomes" id="UP000032304"/>
    </source>
</evidence>
<dbReference type="Gene3D" id="1.10.8.430">
    <property type="entry name" value="Helical domain of apoptotic protease-activating factors"/>
    <property type="match status" value="1"/>
</dbReference>
<evidence type="ECO:0008006" key="9">
    <source>
        <dbReference type="Google" id="ProtNLM"/>
    </source>
</evidence>
<dbReference type="Proteomes" id="UP000032304">
    <property type="component" value="Chromosome 10"/>
</dbReference>
<dbReference type="eggNOG" id="KOG4658">
    <property type="taxonomic scope" value="Eukaryota"/>
</dbReference>
<proteinExistence type="inferred from homology"/>
<dbReference type="Gramene" id="KJB68173">
    <property type="protein sequence ID" value="KJB68173"/>
    <property type="gene ID" value="B456_010G229900"/>
</dbReference>
<keyword evidence="2" id="KW-0547">Nucleotide-binding</keyword>
<name>A0A0D2SXP8_GOSRA</name>